<dbReference type="Proteomes" id="UP000245711">
    <property type="component" value="Plasmid pRB98"/>
</dbReference>
<dbReference type="InterPro" id="IPR001387">
    <property type="entry name" value="Cro/C1-type_HTH"/>
</dbReference>
<dbReference type="RefSeq" id="WP_109335867.1">
    <property type="nucleotide sequence ID" value="NZ_CP021355.1"/>
</dbReference>
<proteinExistence type="predicted"/>
<geneLocation type="plasmid" evidence="3">
    <name>prb98</name>
</geneLocation>
<reference evidence="2 3" key="1">
    <citation type="submission" date="2017-05" db="EMBL/GenBank/DDBJ databases">
        <title>Isolation of Rhodococcus sp. S2-17 biodegrading of BP-3.</title>
        <authorList>
            <person name="Lee Y."/>
            <person name="Kim K.H."/>
            <person name="Chun B.H."/>
            <person name="Jung H.S."/>
            <person name="Jeon C.O."/>
        </authorList>
    </citation>
    <scope>NUCLEOTIDE SEQUENCE [LARGE SCALE GENOMIC DNA]</scope>
    <source>
        <strain evidence="2 3">S2-17</strain>
        <plasmid evidence="3">prb98</plasmid>
    </source>
</reference>
<dbReference type="SUPFAM" id="SSF47413">
    <property type="entry name" value="lambda repressor-like DNA-binding domains"/>
    <property type="match status" value="1"/>
</dbReference>
<evidence type="ECO:0000313" key="2">
    <source>
        <dbReference type="EMBL" id="AWK76413.1"/>
    </source>
</evidence>
<dbReference type="AlphaFoldDB" id="A0A2S2C6H2"/>
<keyword evidence="3" id="KW-1185">Reference proteome</keyword>
<gene>
    <name evidence="2" type="ORF">CBI38_33950</name>
</gene>
<dbReference type="Gene3D" id="1.10.260.40">
    <property type="entry name" value="lambda repressor-like DNA-binding domains"/>
    <property type="match status" value="1"/>
</dbReference>
<sequence>MSSFAERLRYLFDTVHPKDRGPYTQTEVVDMLRFSGSKMTTGYMSQLLSGKRSSPGLETVRDICRVFRVPMDYFGDEETYQEIRQQIEWIQNLRDSQDQRVAARTYDPFRKLTSDED</sequence>
<feature type="domain" description="HTH cro/C1-type" evidence="1">
    <location>
        <begin position="39"/>
        <end position="74"/>
    </location>
</feature>
<evidence type="ECO:0000313" key="3">
    <source>
        <dbReference type="Proteomes" id="UP000245711"/>
    </source>
</evidence>
<evidence type="ECO:0000259" key="1">
    <source>
        <dbReference type="PROSITE" id="PS50943"/>
    </source>
</evidence>
<dbReference type="EMBL" id="CP021355">
    <property type="protein sequence ID" value="AWK76413.1"/>
    <property type="molecule type" value="Genomic_DNA"/>
</dbReference>
<dbReference type="PROSITE" id="PS50943">
    <property type="entry name" value="HTH_CROC1"/>
    <property type="match status" value="1"/>
</dbReference>
<dbReference type="GO" id="GO:0003677">
    <property type="term" value="F:DNA binding"/>
    <property type="evidence" value="ECO:0007669"/>
    <property type="project" value="InterPro"/>
</dbReference>
<name>A0A2S2C6H2_9NOCA</name>
<dbReference type="OrthoDB" id="2679623at2"/>
<organism evidence="2 3">
    <name type="scientific">Rhodococcus oxybenzonivorans</name>
    <dbReference type="NCBI Taxonomy" id="1990687"/>
    <lineage>
        <taxon>Bacteria</taxon>
        <taxon>Bacillati</taxon>
        <taxon>Actinomycetota</taxon>
        <taxon>Actinomycetes</taxon>
        <taxon>Mycobacteriales</taxon>
        <taxon>Nocardiaceae</taxon>
        <taxon>Rhodococcus</taxon>
    </lineage>
</organism>
<protein>
    <submittedName>
        <fullName evidence="2">Transcriptional regulator</fullName>
    </submittedName>
</protein>
<dbReference type="InterPro" id="IPR010982">
    <property type="entry name" value="Lambda_DNA-bd_dom_sf"/>
</dbReference>
<keyword evidence="2" id="KW-0614">Plasmid</keyword>
<accession>A0A2S2C6H2</accession>
<dbReference type="KEGG" id="roz:CBI38_33950"/>